<dbReference type="OrthoDB" id="256303at2759"/>
<protein>
    <submittedName>
        <fullName evidence="4">mRNA export factor</fullName>
    </submittedName>
</protein>
<dbReference type="AlphaFoldDB" id="A0A2S2QJG3"/>
<sequence>MKSLDYVTLTSRVLCLDTPYSNGRVYVLPRVSRVVRSSVPSCSANGQRTFSGHIPSSAPRPPLFAPSPYRPKVYARTVCRLRRPLPGYMSNKMSMSSARPPPYPGIVSTSKSVMLPQPPDDSVSSMAFSPSEATQNLIVAGSWDNTVRCWELKPSGHGVPRALQSMTMPILDVCWNDQGNHVFMASCNKQVHCWDLMSNQTVQVAAHDAPVKTCHWIKAQMYNCLMTGSWDKTLKIDENTLIRSSCVLVCRRFLGCYMHNKIAELLHEIKCEYSIEIS</sequence>
<dbReference type="InterPro" id="IPR001680">
    <property type="entry name" value="WD40_rpt"/>
</dbReference>
<accession>A0A2S2QJG3</accession>
<dbReference type="SUPFAM" id="SSF50978">
    <property type="entry name" value="WD40 repeat-like"/>
    <property type="match status" value="1"/>
</dbReference>
<dbReference type="EMBL" id="GGMS01008692">
    <property type="protein sequence ID" value="MBY77895.1"/>
    <property type="molecule type" value="Transcribed_RNA"/>
</dbReference>
<gene>
    <name evidence="4" type="primary">rae1_1</name>
    <name evidence="4" type="ORF">g.161013</name>
</gene>
<dbReference type="SMART" id="SM00320">
    <property type="entry name" value="WD40"/>
    <property type="match status" value="3"/>
</dbReference>
<proteinExistence type="predicted"/>
<dbReference type="Pfam" id="PF00400">
    <property type="entry name" value="WD40"/>
    <property type="match status" value="3"/>
</dbReference>
<organism evidence="4">
    <name type="scientific">Sipha flava</name>
    <name type="common">yellow sugarcane aphid</name>
    <dbReference type="NCBI Taxonomy" id="143950"/>
    <lineage>
        <taxon>Eukaryota</taxon>
        <taxon>Metazoa</taxon>
        <taxon>Ecdysozoa</taxon>
        <taxon>Arthropoda</taxon>
        <taxon>Hexapoda</taxon>
        <taxon>Insecta</taxon>
        <taxon>Pterygota</taxon>
        <taxon>Neoptera</taxon>
        <taxon>Paraneoptera</taxon>
        <taxon>Hemiptera</taxon>
        <taxon>Sternorrhyncha</taxon>
        <taxon>Aphidomorpha</taxon>
        <taxon>Aphidoidea</taxon>
        <taxon>Aphididae</taxon>
        <taxon>Sipha</taxon>
    </lineage>
</organism>
<dbReference type="PROSITE" id="PS50082">
    <property type="entry name" value="WD_REPEATS_2"/>
    <property type="match status" value="1"/>
</dbReference>
<dbReference type="InterPro" id="IPR015943">
    <property type="entry name" value="WD40/YVTN_repeat-like_dom_sf"/>
</dbReference>
<keyword evidence="2" id="KW-0677">Repeat</keyword>
<name>A0A2S2QJG3_9HEMI</name>
<feature type="repeat" description="WD" evidence="3">
    <location>
        <begin position="116"/>
        <end position="153"/>
    </location>
</feature>
<evidence type="ECO:0000313" key="4">
    <source>
        <dbReference type="EMBL" id="MBY77895.1"/>
    </source>
</evidence>
<keyword evidence="1 3" id="KW-0853">WD repeat</keyword>
<reference evidence="4" key="1">
    <citation type="submission" date="2018-04" db="EMBL/GenBank/DDBJ databases">
        <title>Transcriptome assembly of Sipha flava.</title>
        <authorList>
            <person name="Scully E.D."/>
            <person name="Geib S.M."/>
            <person name="Palmer N.A."/>
            <person name="Koch K."/>
            <person name="Bradshaw J."/>
            <person name="Heng-Moss T."/>
            <person name="Sarath G."/>
        </authorList>
    </citation>
    <scope>NUCLEOTIDE SEQUENCE</scope>
</reference>
<evidence type="ECO:0000256" key="2">
    <source>
        <dbReference type="ARBA" id="ARBA00022737"/>
    </source>
</evidence>
<dbReference type="InterPro" id="IPR036322">
    <property type="entry name" value="WD40_repeat_dom_sf"/>
</dbReference>
<dbReference type="Gene3D" id="2.130.10.10">
    <property type="entry name" value="YVTN repeat-like/Quinoprotein amine dehydrogenase"/>
    <property type="match status" value="1"/>
</dbReference>
<dbReference type="PANTHER" id="PTHR10971">
    <property type="entry name" value="MRNA EXPORT FACTOR AND BUB3"/>
    <property type="match status" value="1"/>
</dbReference>
<evidence type="ECO:0000256" key="1">
    <source>
        <dbReference type="ARBA" id="ARBA00022574"/>
    </source>
</evidence>
<evidence type="ECO:0000256" key="3">
    <source>
        <dbReference type="PROSITE-ProRule" id="PRU00221"/>
    </source>
</evidence>